<gene>
    <name evidence="12" type="primary">20343355</name>
    <name evidence="11" type="ORF">GGTG_02897</name>
</gene>
<dbReference type="InterPro" id="IPR024079">
    <property type="entry name" value="MetalloPept_cat_dom_sf"/>
</dbReference>
<dbReference type="EMBL" id="GL385396">
    <property type="protein sequence ID" value="EJT77792.1"/>
    <property type="molecule type" value="Genomic_DNA"/>
</dbReference>
<keyword evidence="5" id="KW-0732">Signal</keyword>
<dbReference type="VEuPathDB" id="FungiDB:GGTG_02897"/>
<evidence type="ECO:0000256" key="7">
    <source>
        <dbReference type="ARBA" id="ARBA00022833"/>
    </source>
</evidence>
<keyword evidence="9" id="KW-1015">Disulfide bond</keyword>
<keyword evidence="7" id="KW-0862">Zinc</keyword>
<keyword evidence="3" id="KW-0645">Protease</keyword>
<feature type="domain" description="Peptidase M43 pregnancy-associated plasma-A" evidence="10">
    <location>
        <begin position="204"/>
        <end position="287"/>
    </location>
</feature>
<dbReference type="Proteomes" id="UP000006039">
    <property type="component" value="Unassembled WGS sequence"/>
</dbReference>
<evidence type="ECO:0000256" key="9">
    <source>
        <dbReference type="ARBA" id="ARBA00023157"/>
    </source>
</evidence>
<dbReference type="RefSeq" id="XP_009218937.1">
    <property type="nucleotide sequence ID" value="XM_009220673.1"/>
</dbReference>
<evidence type="ECO:0000256" key="8">
    <source>
        <dbReference type="ARBA" id="ARBA00023049"/>
    </source>
</evidence>
<evidence type="ECO:0000259" key="10">
    <source>
        <dbReference type="Pfam" id="PF05572"/>
    </source>
</evidence>
<sequence length="296" mass="31219">MHLPSFAALSLAATGSLKAGRGLGSEFRCGTPPLSPAQLQAFQQLAAGDAAAAAASPVGLMGATAARAVVNITLHYHIVSSDKTEAGGNTPASRVEKQMSVLNSIFPRYGFAFNLGSVTRTVNAKWAQLELFADAVEMKRALRRGSYADLNMYTISLGDGLLGVAAPPLHEPPARDSADFIWDGVIITRESQPGGALAEYNLGYAAVHEIGHWLGLLHTFTGGCEETDGGDLVADTPAEATPASGCPVGRNTCPKRPGVDPIHNYMDYSVDSCLNEFTPGQAVRMRSSWDKFRAGK</sequence>
<dbReference type="GO" id="GO:0008237">
    <property type="term" value="F:metallopeptidase activity"/>
    <property type="evidence" value="ECO:0007669"/>
    <property type="project" value="UniProtKB-KW"/>
</dbReference>
<keyword evidence="13" id="KW-1185">Reference proteome</keyword>
<reference evidence="12" key="4">
    <citation type="journal article" date="2015" name="G3 (Bethesda)">
        <title>Genome sequences of three phytopathogenic species of the Magnaporthaceae family of fungi.</title>
        <authorList>
            <person name="Okagaki L.H."/>
            <person name="Nunes C.C."/>
            <person name="Sailsbery J."/>
            <person name="Clay B."/>
            <person name="Brown D."/>
            <person name="John T."/>
            <person name="Oh Y."/>
            <person name="Young N."/>
            <person name="Fitzgerald M."/>
            <person name="Haas B.J."/>
            <person name="Zeng Q."/>
            <person name="Young S."/>
            <person name="Adiconis X."/>
            <person name="Fan L."/>
            <person name="Levin J.Z."/>
            <person name="Mitchell T.K."/>
            <person name="Okubara P.A."/>
            <person name="Farman M.L."/>
            <person name="Kohn L.M."/>
            <person name="Birren B."/>
            <person name="Ma L.-J."/>
            <person name="Dean R.A."/>
        </authorList>
    </citation>
    <scope>NUCLEOTIDE SEQUENCE</scope>
    <source>
        <strain evidence="12">R3-111a-1</strain>
    </source>
</reference>
<protein>
    <recommendedName>
        <fullName evidence="10">Peptidase M43 pregnancy-associated plasma-A domain-containing protein</fullName>
    </recommendedName>
</protein>
<keyword evidence="8" id="KW-0482">Metalloprotease</keyword>
<reference evidence="12" key="5">
    <citation type="submission" date="2018-04" db="UniProtKB">
        <authorList>
            <consortium name="EnsemblFungi"/>
        </authorList>
    </citation>
    <scope>IDENTIFICATION</scope>
    <source>
        <strain evidence="12">R3-111a-1</strain>
    </source>
</reference>
<dbReference type="eggNOG" id="ENOG502QQ7Z">
    <property type="taxonomic scope" value="Eukaryota"/>
</dbReference>
<reference evidence="11" key="2">
    <citation type="submission" date="2010-07" db="EMBL/GenBank/DDBJ databases">
        <authorList>
            <consortium name="The Broad Institute Genome Sequencing Platform"/>
            <consortium name="Broad Institute Genome Sequencing Center for Infectious Disease"/>
            <person name="Ma L.-J."/>
            <person name="Dead R."/>
            <person name="Young S."/>
            <person name="Zeng Q."/>
            <person name="Koehrsen M."/>
            <person name="Alvarado L."/>
            <person name="Berlin A."/>
            <person name="Chapman S.B."/>
            <person name="Chen Z."/>
            <person name="Freedman E."/>
            <person name="Gellesch M."/>
            <person name="Goldberg J."/>
            <person name="Griggs A."/>
            <person name="Gujja S."/>
            <person name="Heilman E.R."/>
            <person name="Heiman D."/>
            <person name="Hepburn T."/>
            <person name="Howarth C."/>
            <person name="Jen D."/>
            <person name="Larson L."/>
            <person name="Mehta T."/>
            <person name="Neiman D."/>
            <person name="Pearson M."/>
            <person name="Roberts A."/>
            <person name="Saif S."/>
            <person name="Shea T."/>
            <person name="Shenoy N."/>
            <person name="Sisk P."/>
            <person name="Stolte C."/>
            <person name="Sykes S."/>
            <person name="Walk T."/>
            <person name="White J."/>
            <person name="Yandava C."/>
            <person name="Haas B."/>
            <person name="Nusbaum C."/>
            <person name="Birren B."/>
        </authorList>
    </citation>
    <scope>NUCLEOTIDE SEQUENCE</scope>
    <source>
        <strain evidence="11">R3-111a-1</strain>
    </source>
</reference>
<comment type="similarity">
    <text evidence="2">Belongs to the peptidase M43B family.</text>
</comment>
<comment type="function">
    <text evidence="1">Secreted metalloproteinase that allows assimilation of proteinaceous substrates.</text>
</comment>
<dbReference type="GO" id="GO:0046872">
    <property type="term" value="F:metal ion binding"/>
    <property type="evidence" value="ECO:0007669"/>
    <property type="project" value="UniProtKB-KW"/>
</dbReference>
<dbReference type="SUPFAM" id="SSF55486">
    <property type="entry name" value="Metalloproteases ('zincins'), catalytic domain"/>
    <property type="match status" value="1"/>
</dbReference>
<reference evidence="13" key="1">
    <citation type="submission" date="2010-07" db="EMBL/GenBank/DDBJ databases">
        <title>The genome sequence of Gaeumannomyces graminis var. tritici strain R3-111a-1.</title>
        <authorList>
            <consortium name="The Broad Institute Genome Sequencing Platform"/>
            <person name="Ma L.-J."/>
            <person name="Dead R."/>
            <person name="Young S."/>
            <person name="Zeng Q."/>
            <person name="Koehrsen M."/>
            <person name="Alvarado L."/>
            <person name="Berlin A."/>
            <person name="Chapman S.B."/>
            <person name="Chen Z."/>
            <person name="Freedman E."/>
            <person name="Gellesch M."/>
            <person name="Goldberg J."/>
            <person name="Griggs A."/>
            <person name="Gujja S."/>
            <person name="Heilman E.R."/>
            <person name="Heiman D."/>
            <person name="Hepburn T."/>
            <person name="Howarth C."/>
            <person name="Jen D."/>
            <person name="Larson L."/>
            <person name="Mehta T."/>
            <person name="Neiman D."/>
            <person name="Pearson M."/>
            <person name="Roberts A."/>
            <person name="Saif S."/>
            <person name="Shea T."/>
            <person name="Shenoy N."/>
            <person name="Sisk P."/>
            <person name="Stolte C."/>
            <person name="Sykes S."/>
            <person name="Walk T."/>
            <person name="White J."/>
            <person name="Yandava C."/>
            <person name="Haas B."/>
            <person name="Nusbaum C."/>
            <person name="Birren B."/>
        </authorList>
    </citation>
    <scope>NUCLEOTIDE SEQUENCE [LARGE SCALE GENOMIC DNA]</scope>
    <source>
        <strain evidence="13">R3-111a-1</strain>
    </source>
</reference>
<dbReference type="Pfam" id="PF05572">
    <property type="entry name" value="Peptidase_M43"/>
    <property type="match status" value="1"/>
</dbReference>
<dbReference type="CDD" id="cd04275">
    <property type="entry name" value="ZnMc_pappalysin_like"/>
    <property type="match status" value="1"/>
</dbReference>
<evidence type="ECO:0000313" key="13">
    <source>
        <dbReference type="Proteomes" id="UP000006039"/>
    </source>
</evidence>
<dbReference type="GO" id="GO:0006508">
    <property type="term" value="P:proteolysis"/>
    <property type="evidence" value="ECO:0007669"/>
    <property type="project" value="UniProtKB-KW"/>
</dbReference>
<dbReference type="EnsemblFungi" id="EJT77792">
    <property type="protein sequence ID" value="EJT77792"/>
    <property type="gene ID" value="GGTG_02897"/>
</dbReference>
<reference evidence="11" key="3">
    <citation type="submission" date="2010-09" db="EMBL/GenBank/DDBJ databases">
        <title>Annotation of Gaeumannomyces graminis var. tritici R3-111a-1.</title>
        <authorList>
            <consortium name="The Broad Institute Genome Sequencing Platform"/>
            <person name="Ma L.-J."/>
            <person name="Dead R."/>
            <person name="Young S.K."/>
            <person name="Zeng Q."/>
            <person name="Gargeya S."/>
            <person name="Fitzgerald M."/>
            <person name="Haas B."/>
            <person name="Abouelleil A."/>
            <person name="Alvarado L."/>
            <person name="Arachchi H.M."/>
            <person name="Berlin A."/>
            <person name="Brown A."/>
            <person name="Chapman S.B."/>
            <person name="Chen Z."/>
            <person name="Dunbar C."/>
            <person name="Freedman E."/>
            <person name="Gearin G."/>
            <person name="Gellesch M."/>
            <person name="Goldberg J."/>
            <person name="Griggs A."/>
            <person name="Gujja S."/>
            <person name="Heiman D."/>
            <person name="Howarth C."/>
            <person name="Larson L."/>
            <person name="Lui A."/>
            <person name="MacDonald P.J.P."/>
            <person name="Mehta T."/>
            <person name="Montmayeur A."/>
            <person name="Murphy C."/>
            <person name="Neiman D."/>
            <person name="Pearson M."/>
            <person name="Priest M."/>
            <person name="Roberts A."/>
            <person name="Saif S."/>
            <person name="Shea T."/>
            <person name="Shenoy N."/>
            <person name="Sisk P."/>
            <person name="Stolte C."/>
            <person name="Sykes S."/>
            <person name="Yandava C."/>
            <person name="Wortman J."/>
            <person name="Nusbaum C."/>
            <person name="Birren B."/>
        </authorList>
    </citation>
    <scope>NUCLEOTIDE SEQUENCE</scope>
    <source>
        <strain evidence="11">R3-111a-1</strain>
    </source>
</reference>
<evidence type="ECO:0000256" key="5">
    <source>
        <dbReference type="ARBA" id="ARBA00022729"/>
    </source>
</evidence>
<name>J3NNP0_GAET3</name>
<dbReference type="InterPro" id="IPR008754">
    <property type="entry name" value="Peptidase_M43"/>
</dbReference>
<keyword evidence="4" id="KW-0479">Metal-binding</keyword>
<evidence type="ECO:0000256" key="2">
    <source>
        <dbReference type="ARBA" id="ARBA00008721"/>
    </source>
</evidence>
<dbReference type="MEROPS" id="M43.008"/>
<dbReference type="GeneID" id="20343355"/>
<dbReference type="STRING" id="644352.J3NNP0"/>
<dbReference type="HOGENOM" id="CLU_048726_0_0_1"/>
<keyword evidence="6" id="KW-0378">Hydrolase</keyword>
<evidence type="ECO:0000313" key="11">
    <source>
        <dbReference type="EMBL" id="EJT77792.1"/>
    </source>
</evidence>
<evidence type="ECO:0000256" key="6">
    <source>
        <dbReference type="ARBA" id="ARBA00022801"/>
    </source>
</evidence>
<dbReference type="Gene3D" id="3.40.390.10">
    <property type="entry name" value="Collagenase (Catalytic Domain)"/>
    <property type="match status" value="1"/>
</dbReference>
<proteinExistence type="inferred from homology"/>
<evidence type="ECO:0000256" key="4">
    <source>
        <dbReference type="ARBA" id="ARBA00022723"/>
    </source>
</evidence>
<evidence type="ECO:0000256" key="1">
    <source>
        <dbReference type="ARBA" id="ARBA00003174"/>
    </source>
</evidence>
<dbReference type="OrthoDB" id="536211at2759"/>
<dbReference type="AlphaFoldDB" id="J3NNP0"/>
<organism evidence="11">
    <name type="scientific">Gaeumannomyces tritici (strain R3-111a-1)</name>
    <name type="common">Wheat and barley take-all root rot fungus</name>
    <name type="synonym">Gaeumannomyces graminis var. tritici</name>
    <dbReference type="NCBI Taxonomy" id="644352"/>
    <lineage>
        <taxon>Eukaryota</taxon>
        <taxon>Fungi</taxon>
        <taxon>Dikarya</taxon>
        <taxon>Ascomycota</taxon>
        <taxon>Pezizomycotina</taxon>
        <taxon>Sordariomycetes</taxon>
        <taxon>Sordariomycetidae</taxon>
        <taxon>Magnaporthales</taxon>
        <taxon>Magnaporthaceae</taxon>
        <taxon>Gaeumannomyces</taxon>
    </lineage>
</organism>
<evidence type="ECO:0000256" key="3">
    <source>
        <dbReference type="ARBA" id="ARBA00022670"/>
    </source>
</evidence>
<dbReference type="PANTHER" id="PTHR47466:SF1">
    <property type="entry name" value="METALLOPROTEASE MEP1 (AFU_ORTHOLOGUE AFUA_1G07730)-RELATED"/>
    <property type="match status" value="1"/>
</dbReference>
<accession>J3NNP0</accession>
<evidence type="ECO:0000313" key="12">
    <source>
        <dbReference type="EnsemblFungi" id="EJT77792"/>
    </source>
</evidence>
<dbReference type="PANTHER" id="PTHR47466">
    <property type="match status" value="1"/>
</dbReference>